<evidence type="ECO:0000256" key="5">
    <source>
        <dbReference type="ARBA" id="ARBA00013200"/>
    </source>
</evidence>
<evidence type="ECO:0000313" key="21">
    <source>
        <dbReference type="Proteomes" id="UP000266340"/>
    </source>
</evidence>
<sequence>MRGFRLAVVEWLKAVVAAFQFLTRIPLPFALEYTDKLNRRSVVFYPLAGAVIGGIVLAAGLLLNDWFPAAISAILLAALWTMLSGALHLDGLMDTADGLLSHRSKERMLEIMKDSRVGAMGVIVCVFYLGLKTASLAFLIEEGSAMPLVLIATIPAWSRSFMVAAIAAWPYARPQGGIGSLYRSVRMKHAIASSLGAAFFSAVFLFAYGGWSGTEACAIILVSAAVACGLGAAMASAISRKLGGLTGDVYGALNECIELGLLTALVGYVHNLG</sequence>
<keyword evidence="10 19" id="KW-0812">Transmembrane</keyword>
<dbReference type="InterPro" id="IPR003805">
    <property type="entry name" value="CobS"/>
</dbReference>
<name>A0A398CPB0_9BACL</name>
<dbReference type="PANTHER" id="PTHR34148:SF1">
    <property type="entry name" value="ADENOSYLCOBINAMIDE-GDP RIBAZOLETRANSFERASE"/>
    <property type="match status" value="1"/>
</dbReference>
<dbReference type="EC" id="2.7.8.26" evidence="5 19"/>
<dbReference type="Proteomes" id="UP000266340">
    <property type="component" value="Unassembled WGS sequence"/>
</dbReference>
<protein>
    <recommendedName>
        <fullName evidence="6 19">Adenosylcobinamide-GDP ribazoletransferase</fullName>
        <ecNumber evidence="5 19">2.7.8.26</ecNumber>
    </recommendedName>
    <alternativeName>
        <fullName evidence="16 19">Cobalamin synthase</fullName>
    </alternativeName>
    <alternativeName>
        <fullName evidence="15 19">Cobalamin-5'-phosphate synthase</fullName>
    </alternativeName>
</protein>
<evidence type="ECO:0000256" key="6">
    <source>
        <dbReference type="ARBA" id="ARBA00015850"/>
    </source>
</evidence>
<evidence type="ECO:0000256" key="16">
    <source>
        <dbReference type="ARBA" id="ARBA00032853"/>
    </source>
</evidence>
<evidence type="ECO:0000256" key="14">
    <source>
        <dbReference type="ARBA" id="ARBA00025228"/>
    </source>
</evidence>
<evidence type="ECO:0000256" key="18">
    <source>
        <dbReference type="ARBA" id="ARBA00049504"/>
    </source>
</evidence>
<dbReference type="GO" id="GO:0009236">
    <property type="term" value="P:cobalamin biosynthetic process"/>
    <property type="evidence" value="ECO:0007669"/>
    <property type="project" value="UniProtKB-UniRule"/>
</dbReference>
<dbReference type="EMBL" id="QXJM01000029">
    <property type="protein sequence ID" value="RIE04000.1"/>
    <property type="molecule type" value="Genomic_DNA"/>
</dbReference>
<comment type="catalytic activity">
    <reaction evidence="17 19">
        <text>alpha-ribazole + adenosylcob(III)inamide-GDP = adenosylcob(III)alamin + GMP + H(+)</text>
        <dbReference type="Rhea" id="RHEA:16049"/>
        <dbReference type="ChEBI" id="CHEBI:10329"/>
        <dbReference type="ChEBI" id="CHEBI:15378"/>
        <dbReference type="ChEBI" id="CHEBI:18408"/>
        <dbReference type="ChEBI" id="CHEBI:58115"/>
        <dbReference type="ChEBI" id="CHEBI:60487"/>
        <dbReference type="EC" id="2.7.8.26"/>
    </reaction>
</comment>
<comment type="cofactor">
    <cofactor evidence="1 19">
        <name>Mg(2+)</name>
        <dbReference type="ChEBI" id="CHEBI:18420"/>
    </cofactor>
</comment>
<evidence type="ECO:0000256" key="4">
    <source>
        <dbReference type="ARBA" id="ARBA00010561"/>
    </source>
</evidence>
<evidence type="ECO:0000256" key="9">
    <source>
        <dbReference type="ARBA" id="ARBA00022679"/>
    </source>
</evidence>
<evidence type="ECO:0000256" key="17">
    <source>
        <dbReference type="ARBA" id="ARBA00048623"/>
    </source>
</evidence>
<evidence type="ECO:0000256" key="3">
    <source>
        <dbReference type="ARBA" id="ARBA00004663"/>
    </source>
</evidence>
<dbReference type="Pfam" id="PF02654">
    <property type="entry name" value="CobS"/>
    <property type="match status" value="1"/>
</dbReference>
<keyword evidence="21" id="KW-1185">Reference proteome</keyword>
<evidence type="ECO:0000313" key="20">
    <source>
        <dbReference type="EMBL" id="RIE04000.1"/>
    </source>
</evidence>
<evidence type="ECO:0000256" key="11">
    <source>
        <dbReference type="ARBA" id="ARBA00022842"/>
    </source>
</evidence>
<evidence type="ECO:0000256" key="15">
    <source>
        <dbReference type="ARBA" id="ARBA00032605"/>
    </source>
</evidence>
<reference evidence="20 21" key="1">
    <citation type="submission" date="2018-09" db="EMBL/GenBank/DDBJ databases">
        <title>Cohnella cavernae sp. nov., isolated from a karst cave.</title>
        <authorList>
            <person name="Zhu H."/>
        </authorList>
    </citation>
    <scope>NUCLEOTIDE SEQUENCE [LARGE SCALE GENOMIC DNA]</scope>
    <source>
        <strain evidence="20 21">K2E09-144</strain>
    </source>
</reference>
<comment type="caution">
    <text evidence="20">The sequence shown here is derived from an EMBL/GenBank/DDBJ whole genome shotgun (WGS) entry which is preliminary data.</text>
</comment>
<feature type="transmembrane region" description="Helical" evidence="19">
    <location>
        <begin position="217"/>
        <end position="238"/>
    </location>
</feature>
<feature type="transmembrane region" description="Helical" evidence="19">
    <location>
        <begin position="146"/>
        <end position="169"/>
    </location>
</feature>
<evidence type="ECO:0000256" key="12">
    <source>
        <dbReference type="ARBA" id="ARBA00022989"/>
    </source>
</evidence>
<dbReference type="GO" id="GO:0051073">
    <property type="term" value="F:adenosylcobinamide-GDP ribazoletransferase activity"/>
    <property type="evidence" value="ECO:0007669"/>
    <property type="project" value="UniProtKB-UniRule"/>
</dbReference>
<comment type="pathway">
    <text evidence="3 19">Cofactor biosynthesis; adenosylcobalamin biosynthesis; adenosylcobalamin from cob(II)yrinate a,c-diamide: step 7/7.</text>
</comment>
<dbReference type="HAMAP" id="MF_00719">
    <property type="entry name" value="CobS"/>
    <property type="match status" value="1"/>
</dbReference>
<dbReference type="GO" id="GO:0008818">
    <property type="term" value="F:cobalamin 5'-phosphate synthase activity"/>
    <property type="evidence" value="ECO:0007669"/>
    <property type="project" value="UniProtKB-UniRule"/>
</dbReference>
<keyword evidence="9 19" id="KW-0808">Transferase</keyword>
<evidence type="ECO:0000256" key="8">
    <source>
        <dbReference type="ARBA" id="ARBA00022573"/>
    </source>
</evidence>
<evidence type="ECO:0000256" key="1">
    <source>
        <dbReference type="ARBA" id="ARBA00001946"/>
    </source>
</evidence>
<feature type="transmembrane region" description="Helical" evidence="19">
    <location>
        <begin position="12"/>
        <end position="31"/>
    </location>
</feature>
<evidence type="ECO:0000256" key="19">
    <source>
        <dbReference type="HAMAP-Rule" id="MF_00719"/>
    </source>
</evidence>
<proteinExistence type="inferred from homology"/>
<organism evidence="20 21">
    <name type="scientific">Cohnella faecalis</name>
    <dbReference type="NCBI Taxonomy" id="2315694"/>
    <lineage>
        <taxon>Bacteria</taxon>
        <taxon>Bacillati</taxon>
        <taxon>Bacillota</taxon>
        <taxon>Bacilli</taxon>
        <taxon>Bacillales</taxon>
        <taxon>Paenibacillaceae</taxon>
        <taxon>Cohnella</taxon>
    </lineage>
</organism>
<evidence type="ECO:0000256" key="13">
    <source>
        <dbReference type="ARBA" id="ARBA00023136"/>
    </source>
</evidence>
<feature type="transmembrane region" description="Helical" evidence="19">
    <location>
        <begin position="117"/>
        <end position="140"/>
    </location>
</feature>
<keyword evidence="13 19" id="KW-0472">Membrane</keyword>
<feature type="transmembrane region" description="Helical" evidence="19">
    <location>
        <begin position="69"/>
        <end position="89"/>
    </location>
</feature>
<comment type="catalytic activity">
    <reaction evidence="18 19">
        <text>alpha-ribazole 5'-phosphate + adenosylcob(III)inamide-GDP = adenosylcob(III)alamin 5'-phosphate + GMP + H(+)</text>
        <dbReference type="Rhea" id="RHEA:23560"/>
        <dbReference type="ChEBI" id="CHEBI:15378"/>
        <dbReference type="ChEBI" id="CHEBI:57918"/>
        <dbReference type="ChEBI" id="CHEBI:58115"/>
        <dbReference type="ChEBI" id="CHEBI:60487"/>
        <dbReference type="ChEBI" id="CHEBI:60493"/>
        <dbReference type="EC" id="2.7.8.26"/>
    </reaction>
</comment>
<evidence type="ECO:0000256" key="10">
    <source>
        <dbReference type="ARBA" id="ARBA00022692"/>
    </source>
</evidence>
<keyword evidence="8 19" id="KW-0169">Cobalamin biosynthesis</keyword>
<dbReference type="AlphaFoldDB" id="A0A398CPB0"/>
<evidence type="ECO:0000256" key="7">
    <source>
        <dbReference type="ARBA" id="ARBA00022475"/>
    </source>
</evidence>
<keyword evidence="12 19" id="KW-1133">Transmembrane helix</keyword>
<dbReference type="GO" id="GO:0005886">
    <property type="term" value="C:plasma membrane"/>
    <property type="evidence" value="ECO:0007669"/>
    <property type="project" value="UniProtKB-SubCell"/>
</dbReference>
<dbReference type="OrthoDB" id="9794626at2"/>
<keyword evidence="7 19" id="KW-1003">Cell membrane</keyword>
<dbReference type="UniPathway" id="UPA00148">
    <property type="reaction ID" value="UER00238"/>
</dbReference>
<comment type="subcellular location">
    <subcellularLocation>
        <location evidence="2 19">Cell membrane</location>
        <topology evidence="2 19">Multi-pass membrane protein</topology>
    </subcellularLocation>
</comment>
<dbReference type="RefSeq" id="WP_119148676.1">
    <property type="nucleotide sequence ID" value="NZ_JBHSOV010000038.1"/>
</dbReference>
<feature type="transmembrane region" description="Helical" evidence="19">
    <location>
        <begin position="43"/>
        <end position="63"/>
    </location>
</feature>
<comment type="similarity">
    <text evidence="4 19">Belongs to the CobS family.</text>
</comment>
<feature type="transmembrane region" description="Helical" evidence="19">
    <location>
        <begin position="190"/>
        <end position="211"/>
    </location>
</feature>
<gene>
    <name evidence="19 20" type="primary">cobS</name>
    <name evidence="20" type="ORF">D3H35_08565</name>
</gene>
<dbReference type="PANTHER" id="PTHR34148">
    <property type="entry name" value="ADENOSYLCOBINAMIDE-GDP RIBAZOLETRANSFERASE"/>
    <property type="match status" value="1"/>
</dbReference>
<evidence type="ECO:0000256" key="2">
    <source>
        <dbReference type="ARBA" id="ARBA00004651"/>
    </source>
</evidence>
<comment type="function">
    <text evidence="14 19">Joins adenosylcobinamide-GDP and alpha-ribazole to generate adenosylcobalamin (Ado-cobalamin). Also synthesizes adenosylcobalamin 5'-phosphate from adenosylcobinamide-GDP and alpha-ribazole 5'-phosphate.</text>
</comment>
<accession>A0A398CPB0</accession>
<keyword evidence="11 19" id="KW-0460">Magnesium</keyword>
<dbReference type="NCBIfam" id="TIGR00317">
    <property type="entry name" value="cobS"/>
    <property type="match status" value="1"/>
</dbReference>